<proteinExistence type="predicted"/>
<evidence type="ECO:0000313" key="2">
    <source>
        <dbReference type="Proteomes" id="UP000215335"/>
    </source>
</evidence>
<dbReference type="AlphaFoldDB" id="A0A232EFX8"/>
<evidence type="ECO:0000313" key="1">
    <source>
        <dbReference type="EMBL" id="OXU17265.1"/>
    </source>
</evidence>
<comment type="caution">
    <text evidence="1">The sequence shown here is derived from an EMBL/GenBank/DDBJ whole genome shotgun (WGS) entry which is preliminary data.</text>
</comment>
<accession>A0A232EFX8</accession>
<reference evidence="1 2" key="1">
    <citation type="journal article" date="2017" name="Curr. Biol.">
        <title>The Evolution of Venom by Co-option of Single-Copy Genes.</title>
        <authorList>
            <person name="Martinson E.O."/>
            <person name="Mrinalini"/>
            <person name="Kelkar Y.D."/>
            <person name="Chang C.H."/>
            <person name="Werren J.H."/>
        </authorList>
    </citation>
    <scope>NUCLEOTIDE SEQUENCE [LARGE SCALE GENOMIC DNA]</scope>
    <source>
        <strain evidence="1 2">Alberta</strain>
        <tissue evidence="1">Whole body</tissue>
    </source>
</reference>
<protein>
    <submittedName>
        <fullName evidence="1">Uncharacterized protein</fullName>
    </submittedName>
</protein>
<dbReference type="Proteomes" id="UP000215335">
    <property type="component" value="Unassembled WGS sequence"/>
</dbReference>
<dbReference type="EMBL" id="NNAY01004905">
    <property type="protein sequence ID" value="OXU17265.1"/>
    <property type="molecule type" value="Genomic_DNA"/>
</dbReference>
<organism evidence="1 2">
    <name type="scientific">Trichomalopsis sarcophagae</name>
    <dbReference type="NCBI Taxonomy" id="543379"/>
    <lineage>
        <taxon>Eukaryota</taxon>
        <taxon>Metazoa</taxon>
        <taxon>Ecdysozoa</taxon>
        <taxon>Arthropoda</taxon>
        <taxon>Hexapoda</taxon>
        <taxon>Insecta</taxon>
        <taxon>Pterygota</taxon>
        <taxon>Neoptera</taxon>
        <taxon>Endopterygota</taxon>
        <taxon>Hymenoptera</taxon>
        <taxon>Apocrita</taxon>
        <taxon>Proctotrupomorpha</taxon>
        <taxon>Chalcidoidea</taxon>
        <taxon>Pteromalidae</taxon>
        <taxon>Pteromalinae</taxon>
        <taxon>Trichomalopsis</taxon>
    </lineage>
</organism>
<gene>
    <name evidence="1" type="ORF">TSAR_010336</name>
</gene>
<keyword evidence="2" id="KW-1185">Reference proteome</keyword>
<name>A0A232EFX8_9HYME</name>
<sequence>MSQTITPVHVQTVRETRSLVKDFHIPNNTVHRVNRRKAKQINIYAGAGAEFNLGDLYTTTYHISKPNMRYLFRPFHERLGEQTDEQLVLISRTYVMLYSIVRIYEIKEKHSQPLAKTSLSGLLYTALVTFVFDEFKARECAAAYDLCLVV</sequence>